<name>A0A9X4AM62_9BACI</name>
<evidence type="ECO:0000313" key="1">
    <source>
        <dbReference type="EMBL" id="MDC3424509.1"/>
    </source>
</evidence>
<gene>
    <name evidence="1" type="ORF">NC797_08295</name>
</gene>
<proteinExistence type="predicted"/>
<accession>A0A9X4AM62</accession>
<sequence length="72" mass="8427">MRNNKGTLGIELYPDHAFATRKDIEERAMRTRTEVTRRFDLLAMTDVLVSTLLQEVVFLVDLLTCRLFTMHL</sequence>
<dbReference type="RefSeq" id="WP_272436313.1">
    <property type="nucleotide sequence ID" value="NZ_JAMQKB010000006.1"/>
</dbReference>
<keyword evidence="2" id="KW-1185">Reference proteome</keyword>
<dbReference type="EMBL" id="JAMQKB010000006">
    <property type="protein sequence ID" value="MDC3424509.1"/>
    <property type="molecule type" value="Genomic_DNA"/>
</dbReference>
<dbReference type="Proteomes" id="UP001145050">
    <property type="component" value="Unassembled WGS sequence"/>
</dbReference>
<organism evidence="1 2">
    <name type="scientific">Terrihalobacillus insolitus</name>
    <dbReference type="NCBI Taxonomy" id="2950438"/>
    <lineage>
        <taxon>Bacteria</taxon>
        <taxon>Bacillati</taxon>
        <taxon>Bacillota</taxon>
        <taxon>Bacilli</taxon>
        <taxon>Bacillales</taxon>
        <taxon>Bacillaceae</taxon>
        <taxon>Terrihalobacillus</taxon>
    </lineage>
</organism>
<comment type="caution">
    <text evidence="1">The sequence shown here is derived from an EMBL/GenBank/DDBJ whole genome shotgun (WGS) entry which is preliminary data.</text>
</comment>
<reference evidence="1" key="1">
    <citation type="submission" date="2022-06" db="EMBL/GenBank/DDBJ databases">
        <title>Aquibacillus sp. a new bacterium isolated from soil saline samples.</title>
        <authorList>
            <person name="Galisteo C."/>
            <person name="De La Haba R."/>
            <person name="Sanchez-Porro C."/>
            <person name="Ventosa A."/>
        </authorList>
    </citation>
    <scope>NUCLEOTIDE SEQUENCE</scope>
    <source>
        <strain evidence="1">3ASR75-11</strain>
    </source>
</reference>
<evidence type="ECO:0000313" key="2">
    <source>
        <dbReference type="Proteomes" id="UP001145050"/>
    </source>
</evidence>
<dbReference type="AlphaFoldDB" id="A0A9X4AM62"/>
<protein>
    <submittedName>
        <fullName evidence="1">Uncharacterized protein</fullName>
    </submittedName>
</protein>